<dbReference type="GeneID" id="97182744"/>
<reference evidence="1 2" key="1">
    <citation type="submission" date="2018-06" db="EMBL/GenBank/DDBJ databases">
        <authorList>
            <consortium name="Pathogen Informatics"/>
            <person name="Doyle S."/>
        </authorList>
    </citation>
    <scope>NUCLEOTIDE SEQUENCE [LARGE SCALE GENOMIC DNA]</scope>
    <source>
        <strain evidence="1 2">NCTC11343</strain>
    </source>
</reference>
<protein>
    <submittedName>
        <fullName evidence="1">Uncharacterized protein</fullName>
    </submittedName>
</protein>
<name>A0A2X2KZB2_SPHMU</name>
<dbReference type="AlphaFoldDB" id="A0A2X2KZB2"/>
<dbReference type="RefSeq" id="WP_112374986.1">
    <property type="nucleotide sequence ID" value="NZ_CP069793.1"/>
</dbReference>
<gene>
    <name evidence="1" type="ORF">NCTC11343_02812</name>
</gene>
<accession>A0A2X2KZB2</accession>
<proteinExistence type="predicted"/>
<evidence type="ECO:0000313" key="1">
    <source>
        <dbReference type="EMBL" id="SPZ87269.1"/>
    </source>
</evidence>
<dbReference type="EMBL" id="UAUU01000009">
    <property type="protein sequence ID" value="SPZ87269.1"/>
    <property type="molecule type" value="Genomic_DNA"/>
</dbReference>
<organism evidence="1 2">
    <name type="scientific">Sphingobacterium multivorum</name>
    <dbReference type="NCBI Taxonomy" id="28454"/>
    <lineage>
        <taxon>Bacteria</taxon>
        <taxon>Pseudomonadati</taxon>
        <taxon>Bacteroidota</taxon>
        <taxon>Sphingobacteriia</taxon>
        <taxon>Sphingobacteriales</taxon>
        <taxon>Sphingobacteriaceae</taxon>
        <taxon>Sphingobacterium</taxon>
    </lineage>
</organism>
<sequence length="205" mass="24393">MMTFFKTSDQRYEVENHLFWMYRVTYEIEMHINAVLNLDRLISENGLRGDLSTDMIFYHNELALIRTAYILKNNPKDDEKHSLNCLKNYLEGNQVKTSNALIKTILDKISLFYKKYQGDIDKLINKRDAEAHEFKTKEQIKISNENPISFNKQMEVIQEVRKIINDLYVVLFRRDMSPDLKYPIDLYGKIYEHSIEIIASNLDRN</sequence>
<dbReference type="Proteomes" id="UP000251241">
    <property type="component" value="Unassembled WGS sequence"/>
</dbReference>
<evidence type="ECO:0000313" key="2">
    <source>
        <dbReference type="Proteomes" id="UP000251241"/>
    </source>
</evidence>